<feature type="non-terminal residue" evidence="1">
    <location>
        <position position="191"/>
    </location>
</feature>
<protein>
    <recommendedName>
        <fullName evidence="2">Dipeptidylpeptidase IV N-terminal domain-containing protein</fullName>
    </recommendedName>
</protein>
<evidence type="ECO:0008006" key="2">
    <source>
        <dbReference type="Google" id="ProtNLM"/>
    </source>
</evidence>
<sequence>MEDEIKKHDKDFKHTGLFVNHTLLNRDANCLYFFARADWSKGNRTNRTNIAFSINLDGSNLKRHKQHIGGHPEWAEGSLLIGRDGDKQILYDVDKKKVVGQLGTPELFPEPEGDISLSPDGNWFVNGYKEKSENSNNNYYAVYRRSDGAFVRSEGIDKGSYGGNVRIDAAPRWNRSNDAILVPGIAENKTR</sequence>
<gene>
    <name evidence="1" type="ORF">S06H3_11903</name>
</gene>
<dbReference type="AlphaFoldDB" id="X1MD92"/>
<proteinExistence type="predicted"/>
<dbReference type="EMBL" id="BARV01005854">
    <property type="protein sequence ID" value="GAI04344.1"/>
    <property type="molecule type" value="Genomic_DNA"/>
</dbReference>
<organism evidence="1">
    <name type="scientific">marine sediment metagenome</name>
    <dbReference type="NCBI Taxonomy" id="412755"/>
    <lineage>
        <taxon>unclassified sequences</taxon>
        <taxon>metagenomes</taxon>
        <taxon>ecological metagenomes</taxon>
    </lineage>
</organism>
<evidence type="ECO:0000313" key="1">
    <source>
        <dbReference type="EMBL" id="GAI04344.1"/>
    </source>
</evidence>
<accession>X1MD92</accession>
<reference evidence="1" key="1">
    <citation type="journal article" date="2014" name="Front. Microbiol.">
        <title>High frequency of phylogenetically diverse reductive dehalogenase-homologous genes in deep subseafloor sedimentary metagenomes.</title>
        <authorList>
            <person name="Kawai M."/>
            <person name="Futagami T."/>
            <person name="Toyoda A."/>
            <person name="Takaki Y."/>
            <person name="Nishi S."/>
            <person name="Hori S."/>
            <person name="Arai W."/>
            <person name="Tsubouchi T."/>
            <person name="Morono Y."/>
            <person name="Uchiyama I."/>
            <person name="Ito T."/>
            <person name="Fujiyama A."/>
            <person name="Inagaki F."/>
            <person name="Takami H."/>
        </authorList>
    </citation>
    <scope>NUCLEOTIDE SEQUENCE</scope>
    <source>
        <strain evidence="1">Expedition CK06-06</strain>
    </source>
</reference>
<name>X1MD92_9ZZZZ</name>
<comment type="caution">
    <text evidence="1">The sequence shown here is derived from an EMBL/GenBank/DDBJ whole genome shotgun (WGS) entry which is preliminary data.</text>
</comment>